<evidence type="ECO:0000313" key="4">
    <source>
        <dbReference type="Proteomes" id="UP001187192"/>
    </source>
</evidence>
<reference evidence="3" key="1">
    <citation type="submission" date="2023-07" db="EMBL/GenBank/DDBJ databases">
        <title>draft genome sequence of fig (Ficus carica).</title>
        <authorList>
            <person name="Takahashi T."/>
            <person name="Nishimura K."/>
        </authorList>
    </citation>
    <scope>NUCLEOTIDE SEQUENCE</scope>
</reference>
<feature type="domain" description="Myb/SANT-like" evidence="2">
    <location>
        <begin position="45"/>
        <end position="103"/>
    </location>
</feature>
<dbReference type="Proteomes" id="UP001187192">
    <property type="component" value="Unassembled WGS sequence"/>
</dbReference>
<name>A0AA88DSZ8_FICCA</name>
<dbReference type="Pfam" id="PF12776">
    <property type="entry name" value="Myb_DNA-bind_3"/>
    <property type="match status" value="1"/>
</dbReference>
<evidence type="ECO:0000313" key="3">
    <source>
        <dbReference type="EMBL" id="GMN61140.1"/>
    </source>
</evidence>
<organism evidence="3 4">
    <name type="scientific">Ficus carica</name>
    <name type="common">Common fig</name>
    <dbReference type="NCBI Taxonomy" id="3494"/>
    <lineage>
        <taxon>Eukaryota</taxon>
        <taxon>Viridiplantae</taxon>
        <taxon>Streptophyta</taxon>
        <taxon>Embryophyta</taxon>
        <taxon>Tracheophyta</taxon>
        <taxon>Spermatophyta</taxon>
        <taxon>Magnoliopsida</taxon>
        <taxon>eudicotyledons</taxon>
        <taxon>Gunneridae</taxon>
        <taxon>Pentapetalae</taxon>
        <taxon>rosids</taxon>
        <taxon>fabids</taxon>
        <taxon>Rosales</taxon>
        <taxon>Moraceae</taxon>
        <taxon>Ficeae</taxon>
        <taxon>Ficus</taxon>
    </lineage>
</organism>
<dbReference type="EMBL" id="BTGU01000107">
    <property type="protein sequence ID" value="GMN61140.1"/>
    <property type="molecule type" value="Genomic_DNA"/>
</dbReference>
<feature type="region of interest" description="Disordered" evidence="1">
    <location>
        <begin position="167"/>
        <end position="220"/>
    </location>
</feature>
<evidence type="ECO:0000256" key="1">
    <source>
        <dbReference type="SAM" id="MobiDB-lite"/>
    </source>
</evidence>
<comment type="caution">
    <text evidence="3">The sequence shown here is derived from an EMBL/GenBank/DDBJ whole genome shotgun (WGS) entry which is preliminary data.</text>
</comment>
<dbReference type="AlphaFoldDB" id="A0AA88DSZ8"/>
<accession>A0AA88DSZ8</accession>
<evidence type="ECO:0000259" key="2">
    <source>
        <dbReference type="Pfam" id="PF12776"/>
    </source>
</evidence>
<sequence>MPHKASGETYFWEPAKEKKFLQQLDDYLACSGDKHPPLATLDLWAVQFNAEYGRVPAHRMTLYQKKERMKKIYRDWKALQCRTGLGYDPSMDRVICSDEAWQSFIQGLRNKELYYNVFEKNHAVSASGYGSVTIQDDSTLYVGNEGSMNNSGTREDLKEDLTLTTGAGHWNNIRSGADAGPSRSRGSSGKRKQRDKTDDDIHSNAGNSQSFPWPIAIGPK</sequence>
<protein>
    <recommendedName>
        <fullName evidence="2">Myb/SANT-like domain-containing protein</fullName>
    </recommendedName>
</protein>
<gene>
    <name evidence="3" type="ORF">TIFTF001_030218</name>
</gene>
<feature type="compositionally biased region" description="Low complexity" evidence="1">
    <location>
        <begin position="174"/>
        <end position="187"/>
    </location>
</feature>
<keyword evidence="4" id="KW-1185">Reference proteome</keyword>
<dbReference type="InterPro" id="IPR024752">
    <property type="entry name" value="Myb/SANT-like_dom"/>
</dbReference>
<proteinExistence type="predicted"/>